<protein>
    <recommendedName>
        <fullName evidence="9">Cytochrome b-c1 complex subunit 6, mitochondrial</fullName>
    </recommendedName>
    <alternativeName>
        <fullName evidence="10">Complex III subunit 6</fullName>
    </alternativeName>
</protein>
<accession>A0A4P9ZHG9</accession>
<evidence type="ECO:0000256" key="10">
    <source>
        <dbReference type="ARBA" id="ARBA00044246"/>
    </source>
</evidence>
<evidence type="ECO:0000256" key="9">
    <source>
        <dbReference type="ARBA" id="ARBA00044155"/>
    </source>
</evidence>
<feature type="compositionally biased region" description="Acidic residues" evidence="11">
    <location>
        <begin position="18"/>
        <end position="47"/>
    </location>
</feature>
<gene>
    <name evidence="13" type="ORF">METBISCDRAFT_22026</name>
</gene>
<evidence type="ECO:0000313" key="14">
    <source>
        <dbReference type="Proteomes" id="UP000268321"/>
    </source>
</evidence>
<evidence type="ECO:0000256" key="7">
    <source>
        <dbReference type="ARBA" id="ARBA00023128"/>
    </source>
</evidence>
<evidence type="ECO:0000259" key="12">
    <source>
        <dbReference type="Pfam" id="PF02320"/>
    </source>
</evidence>
<dbReference type="FunFam" id="1.10.287.20:FF:000003">
    <property type="entry name" value="Cytochrome b-c1 complex subunit 6"/>
    <property type="match status" value="1"/>
</dbReference>
<dbReference type="Gene3D" id="1.10.287.20">
    <property type="entry name" value="Ubiquinol-cytochrome C reductase hinge domain"/>
    <property type="match status" value="1"/>
</dbReference>
<comment type="subcellular location">
    <subcellularLocation>
        <location evidence="1">Mitochondrion inner membrane</location>
        <topology evidence="1">Peripheral membrane protein</topology>
        <orientation evidence="1">Intermembrane side</orientation>
    </subcellularLocation>
</comment>
<organism evidence="13 14">
    <name type="scientific">Metschnikowia bicuspidata</name>
    <dbReference type="NCBI Taxonomy" id="27322"/>
    <lineage>
        <taxon>Eukaryota</taxon>
        <taxon>Fungi</taxon>
        <taxon>Dikarya</taxon>
        <taxon>Ascomycota</taxon>
        <taxon>Saccharomycotina</taxon>
        <taxon>Pichiomycetes</taxon>
        <taxon>Metschnikowiaceae</taxon>
        <taxon>Metschnikowia</taxon>
    </lineage>
</organism>
<evidence type="ECO:0000256" key="5">
    <source>
        <dbReference type="ARBA" id="ARBA00022792"/>
    </source>
</evidence>
<dbReference type="InterPro" id="IPR023184">
    <property type="entry name" value="Ubol_cytC_Rdtase_hinge_dom"/>
</dbReference>
<reference evidence="14" key="1">
    <citation type="journal article" date="2018" name="Nat. Microbiol.">
        <title>Leveraging single-cell genomics to expand the fungal tree of life.</title>
        <authorList>
            <person name="Ahrendt S.R."/>
            <person name="Quandt C.A."/>
            <person name="Ciobanu D."/>
            <person name="Clum A."/>
            <person name="Salamov A."/>
            <person name="Andreopoulos B."/>
            <person name="Cheng J.F."/>
            <person name="Woyke T."/>
            <person name="Pelin A."/>
            <person name="Henrissat B."/>
            <person name="Reynolds N.K."/>
            <person name="Benny G.L."/>
            <person name="Smith M.E."/>
            <person name="James T.Y."/>
            <person name="Grigoriev I.V."/>
        </authorList>
    </citation>
    <scope>NUCLEOTIDE SEQUENCE [LARGE SCALE GENOMIC DNA]</scope>
    <source>
        <strain evidence="14">Baker2002</strain>
    </source>
</reference>
<dbReference type="GO" id="GO:0005743">
    <property type="term" value="C:mitochondrial inner membrane"/>
    <property type="evidence" value="ECO:0007669"/>
    <property type="project" value="UniProtKB-SubCell"/>
</dbReference>
<evidence type="ECO:0000256" key="4">
    <source>
        <dbReference type="ARBA" id="ARBA00022660"/>
    </source>
</evidence>
<proteinExistence type="inferred from homology"/>
<keyword evidence="8" id="KW-0472">Membrane</keyword>
<dbReference type="Proteomes" id="UP000268321">
    <property type="component" value="Unassembled WGS sequence"/>
</dbReference>
<dbReference type="SUPFAM" id="SSF81531">
    <property type="entry name" value="Non-heme 11 kDa protein of cytochrome bc1 complex (Ubiquinol-cytochrome c reductase)"/>
    <property type="match status" value="1"/>
</dbReference>
<dbReference type="Pfam" id="PF02320">
    <property type="entry name" value="UCR_hinge"/>
    <property type="match status" value="1"/>
</dbReference>
<keyword evidence="6" id="KW-0249">Electron transport</keyword>
<evidence type="ECO:0000256" key="3">
    <source>
        <dbReference type="ARBA" id="ARBA00022448"/>
    </source>
</evidence>
<evidence type="ECO:0000256" key="11">
    <source>
        <dbReference type="SAM" id="MobiDB-lite"/>
    </source>
</evidence>
<dbReference type="PANTHER" id="PTHR15336:SF0">
    <property type="entry name" value="CYTOCHROME B-C1 COMPLEX SUBUNIT 6, MITOCHONDRIAL"/>
    <property type="match status" value="1"/>
</dbReference>
<feature type="domain" description="Ubiquinol-cytochrome C reductase hinge" evidence="12">
    <location>
        <begin position="48"/>
        <end position="119"/>
    </location>
</feature>
<dbReference type="InterPro" id="IPR003422">
    <property type="entry name" value="Cyt_b-c1_6"/>
</dbReference>
<dbReference type="EMBL" id="ML004437">
    <property type="protein sequence ID" value="RKP31751.1"/>
    <property type="molecule type" value="Genomic_DNA"/>
</dbReference>
<name>A0A4P9ZHG9_9ASCO</name>
<keyword evidence="5" id="KW-0999">Mitochondrion inner membrane</keyword>
<evidence type="ECO:0000256" key="8">
    <source>
        <dbReference type="ARBA" id="ARBA00023136"/>
    </source>
</evidence>
<dbReference type="OrthoDB" id="405848at2759"/>
<dbReference type="InterPro" id="IPR036811">
    <property type="entry name" value="Ubol_cytC_Rdtase_hinge_dom_sf"/>
</dbReference>
<sequence length="119" mass="13867">MSFFRDIIESTFAFAYAEEPEDVEAEEVSQDAEEEEGEGDEDEDELSDPLQEMREECGKAPACAEATHHFHECVKRVTKEMEEPDYNDKAYKEDCVEEFFHLEHCINDCVAPKLFYKLK</sequence>
<dbReference type="PANTHER" id="PTHR15336">
    <property type="entry name" value="UBIQUINOL-CYTOCHROME C REDUCTASE COMPLEX 7.8 KDA PROTEIN"/>
    <property type="match status" value="1"/>
</dbReference>
<evidence type="ECO:0000256" key="1">
    <source>
        <dbReference type="ARBA" id="ARBA00004137"/>
    </source>
</evidence>
<keyword evidence="3" id="KW-0813">Transport</keyword>
<evidence type="ECO:0000256" key="6">
    <source>
        <dbReference type="ARBA" id="ARBA00022982"/>
    </source>
</evidence>
<dbReference type="AlphaFoldDB" id="A0A4P9ZHG9"/>
<evidence type="ECO:0000313" key="13">
    <source>
        <dbReference type="EMBL" id="RKP31751.1"/>
    </source>
</evidence>
<feature type="region of interest" description="Disordered" evidence="11">
    <location>
        <begin position="15"/>
        <end position="58"/>
    </location>
</feature>
<dbReference type="GO" id="GO:0006122">
    <property type="term" value="P:mitochondrial electron transport, ubiquinol to cytochrome c"/>
    <property type="evidence" value="ECO:0007669"/>
    <property type="project" value="InterPro"/>
</dbReference>
<keyword evidence="4" id="KW-0679">Respiratory chain</keyword>
<comment type="similarity">
    <text evidence="2">Belongs to the UQCRH/QCR6 family.</text>
</comment>
<keyword evidence="7" id="KW-0496">Mitochondrion</keyword>
<keyword evidence="14" id="KW-1185">Reference proteome</keyword>
<evidence type="ECO:0000256" key="2">
    <source>
        <dbReference type="ARBA" id="ARBA00006498"/>
    </source>
</evidence>